<accession>A0A5B7HPL8</accession>
<dbReference type="EMBL" id="VSRR010033261">
    <property type="protein sequence ID" value="MPC71639.1"/>
    <property type="molecule type" value="Genomic_DNA"/>
</dbReference>
<keyword evidence="2" id="KW-1185">Reference proteome</keyword>
<organism evidence="1 2">
    <name type="scientific">Portunus trituberculatus</name>
    <name type="common">Swimming crab</name>
    <name type="synonym">Neptunus trituberculatus</name>
    <dbReference type="NCBI Taxonomy" id="210409"/>
    <lineage>
        <taxon>Eukaryota</taxon>
        <taxon>Metazoa</taxon>
        <taxon>Ecdysozoa</taxon>
        <taxon>Arthropoda</taxon>
        <taxon>Crustacea</taxon>
        <taxon>Multicrustacea</taxon>
        <taxon>Malacostraca</taxon>
        <taxon>Eumalacostraca</taxon>
        <taxon>Eucarida</taxon>
        <taxon>Decapoda</taxon>
        <taxon>Pleocyemata</taxon>
        <taxon>Brachyura</taxon>
        <taxon>Eubrachyura</taxon>
        <taxon>Portunoidea</taxon>
        <taxon>Portunidae</taxon>
        <taxon>Portuninae</taxon>
        <taxon>Portunus</taxon>
    </lineage>
</organism>
<evidence type="ECO:0000313" key="2">
    <source>
        <dbReference type="Proteomes" id="UP000324222"/>
    </source>
</evidence>
<name>A0A5B7HPL8_PORTR</name>
<reference evidence="1 2" key="1">
    <citation type="submission" date="2019-05" db="EMBL/GenBank/DDBJ databases">
        <title>Another draft genome of Portunus trituberculatus and its Hox gene families provides insights of decapod evolution.</title>
        <authorList>
            <person name="Jeong J.-H."/>
            <person name="Song I."/>
            <person name="Kim S."/>
            <person name="Choi T."/>
            <person name="Kim D."/>
            <person name="Ryu S."/>
            <person name="Kim W."/>
        </authorList>
    </citation>
    <scope>NUCLEOTIDE SEQUENCE [LARGE SCALE GENOMIC DNA]</scope>
    <source>
        <tissue evidence="1">Muscle</tissue>
    </source>
</reference>
<comment type="caution">
    <text evidence="1">The sequence shown here is derived from an EMBL/GenBank/DDBJ whole genome shotgun (WGS) entry which is preliminary data.</text>
</comment>
<dbReference type="AlphaFoldDB" id="A0A5B7HPL8"/>
<dbReference type="Proteomes" id="UP000324222">
    <property type="component" value="Unassembled WGS sequence"/>
</dbReference>
<gene>
    <name evidence="1" type="ORF">E2C01_065923</name>
</gene>
<sequence length="131" mass="15161">MTELNTTGDKRHRTNIQRGKNNRGLKFWTRLSSFTVFIVIRKISIIEQQRATAGDHFVPEGECVGEARRSEGEANEAVWMRRRSFVDTLVAESTPQTQGIDTEMSTATKRHLHHYQPKSFRAFNFSQNHKL</sequence>
<evidence type="ECO:0000313" key="1">
    <source>
        <dbReference type="EMBL" id="MPC71639.1"/>
    </source>
</evidence>
<proteinExistence type="predicted"/>
<protein>
    <submittedName>
        <fullName evidence="1">Uncharacterized protein</fullName>
    </submittedName>
</protein>